<dbReference type="AlphaFoldDB" id="A0A0D3DJY9"/>
<keyword evidence="3" id="KW-0472">Membrane</keyword>
<evidence type="ECO:0000313" key="5">
    <source>
        <dbReference type="EnsemblPlants" id="Bo8g016860.1"/>
    </source>
</evidence>
<protein>
    <recommendedName>
        <fullName evidence="4">PRO8NT domain-containing protein</fullName>
    </recommendedName>
</protein>
<feature type="transmembrane region" description="Helical" evidence="3">
    <location>
        <begin position="127"/>
        <end position="153"/>
    </location>
</feature>
<keyword evidence="3" id="KW-1133">Transmembrane helix</keyword>
<dbReference type="eggNOG" id="KOG1795">
    <property type="taxonomic scope" value="Eukaryota"/>
</dbReference>
<dbReference type="EnsemblPlants" id="Bo8g016860.1">
    <property type="protein sequence ID" value="Bo8g016860.1"/>
    <property type="gene ID" value="Bo8g016860"/>
</dbReference>
<evidence type="ECO:0000256" key="3">
    <source>
        <dbReference type="SAM" id="Phobius"/>
    </source>
</evidence>
<accession>A0A0D3DJY9</accession>
<proteinExistence type="predicted"/>
<dbReference type="HOGENOM" id="CLU_748749_0_0_1"/>
<organism evidence="5 6">
    <name type="scientific">Brassica oleracea var. oleracea</name>
    <dbReference type="NCBI Taxonomy" id="109376"/>
    <lineage>
        <taxon>Eukaryota</taxon>
        <taxon>Viridiplantae</taxon>
        <taxon>Streptophyta</taxon>
        <taxon>Embryophyta</taxon>
        <taxon>Tracheophyta</taxon>
        <taxon>Spermatophyta</taxon>
        <taxon>Magnoliopsida</taxon>
        <taxon>eudicotyledons</taxon>
        <taxon>Gunneridae</taxon>
        <taxon>Pentapetalae</taxon>
        <taxon>rosids</taxon>
        <taxon>malvids</taxon>
        <taxon>Brassicales</taxon>
        <taxon>Brassicaceae</taxon>
        <taxon>Brassiceae</taxon>
        <taxon>Brassica</taxon>
    </lineage>
</organism>
<dbReference type="Proteomes" id="UP000032141">
    <property type="component" value="Chromosome C8"/>
</dbReference>
<feature type="transmembrane region" description="Helical" evidence="3">
    <location>
        <begin position="308"/>
        <end position="333"/>
    </location>
</feature>
<dbReference type="STRING" id="109376.A0A0D3DJY9"/>
<dbReference type="Pfam" id="PF08082">
    <property type="entry name" value="PRO8NT"/>
    <property type="match status" value="1"/>
</dbReference>
<keyword evidence="3" id="KW-0812">Transmembrane</keyword>
<dbReference type="InterPro" id="IPR050528">
    <property type="entry name" value="L-type_Lectin-RKs"/>
</dbReference>
<feature type="transmembrane region" description="Helical" evidence="3">
    <location>
        <begin position="339"/>
        <end position="359"/>
    </location>
</feature>
<keyword evidence="6" id="KW-1185">Reference proteome</keyword>
<sequence>MMRREKSAPCHCKPMRFPPFDNEDPPMDYDDNLLDVDPLEPIQLELDKGHDGIRCVLGLMVFCFVTFDDAGTSESLMLLLNSSSLLSVWFRHYNKALTFSCLGQVNRVESVSDDVVSDVKSIGVESLFFATTGAGLGLYIVIIITPFLGKLILRSAILDKYLYNNPEMTLDWKQRSKIVKGVVGATFLSRDIHEFSDSQFGHVFAFEETRAMAIANLGCDRYDLEEVEMVLKLGLLCSHSDPRARPSMRLVLQYLRGDMSLPELTPLDLSAGNGMNLGGREGFSGIGMSYSSSVFNGFTGVSSITDSLLLVGESAILTTVVVLSLTVYTFWAAKRGYDFNFLGSFLFGALIVLIVFAMIQVTPLIPNSMP</sequence>
<reference evidence="5" key="2">
    <citation type="submission" date="2015-03" db="UniProtKB">
        <authorList>
            <consortium name="EnsemblPlants"/>
        </authorList>
    </citation>
    <scope>IDENTIFICATION</scope>
</reference>
<evidence type="ECO:0000313" key="6">
    <source>
        <dbReference type="Proteomes" id="UP000032141"/>
    </source>
</evidence>
<name>A0A0D3DJY9_BRAOL</name>
<feature type="domain" description="PRO8NT" evidence="4">
    <location>
        <begin position="1"/>
        <end position="51"/>
    </location>
</feature>
<keyword evidence="1" id="KW-0547">Nucleotide-binding</keyword>
<evidence type="ECO:0000259" key="4">
    <source>
        <dbReference type="Pfam" id="PF08082"/>
    </source>
</evidence>
<dbReference type="GO" id="GO:0000398">
    <property type="term" value="P:mRNA splicing, via spliceosome"/>
    <property type="evidence" value="ECO:0007669"/>
    <property type="project" value="InterPro"/>
</dbReference>
<evidence type="ECO:0000256" key="1">
    <source>
        <dbReference type="ARBA" id="ARBA00022741"/>
    </source>
</evidence>
<reference evidence="5 6" key="1">
    <citation type="journal article" date="2014" name="Genome Biol.">
        <title>Transcriptome and methylome profiling reveals relics of genome dominance in the mesopolyploid Brassica oleracea.</title>
        <authorList>
            <person name="Parkin I.A."/>
            <person name="Koh C."/>
            <person name="Tang H."/>
            <person name="Robinson S.J."/>
            <person name="Kagale S."/>
            <person name="Clarke W.E."/>
            <person name="Town C.D."/>
            <person name="Nixon J."/>
            <person name="Krishnakumar V."/>
            <person name="Bidwell S.L."/>
            <person name="Denoeud F."/>
            <person name="Belcram H."/>
            <person name="Links M.G."/>
            <person name="Just J."/>
            <person name="Clarke C."/>
            <person name="Bender T."/>
            <person name="Huebert T."/>
            <person name="Mason A.S."/>
            <person name="Pires J.C."/>
            <person name="Barker G."/>
            <person name="Moore J."/>
            <person name="Walley P.G."/>
            <person name="Manoli S."/>
            <person name="Batley J."/>
            <person name="Edwards D."/>
            <person name="Nelson M.N."/>
            <person name="Wang X."/>
            <person name="Paterson A.H."/>
            <person name="King G."/>
            <person name="Bancroft I."/>
            <person name="Chalhoub B."/>
            <person name="Sharpe A.G."/>
        </authorList>
    </citation>
    <scope>NUCLEOTIDE SEQUENCE</scope>
    <source>
        <strain evidence="5 6">cv. TO1000</strain>
    </source>
</reference>
<keyword evidence="2" id="KW-0067">ATP-binding</keyword>
<dbReference type="GO" id="GO:0005524">
    <property type="term" value="F:ATP binding"/>
    <property type="evidence" value="ECO:0007669"/>
    <property type="project" value="UniProtKB-KW"/>
</dbReference>
<dbReference type="PANTHER" id="PTHR27007">
    <property type="match status" value="1"/>
</dbReference>
<dbReference type="Gramene" id="Bo8g016860.1">
    <property type="protein sequence ID" value="Bo8g016860.1"/>
    <property type="gene ID" value="Bo8g016860"/>
</dbReference>
<dbReference type="eggNOG" id="KOG2322">
    <property type="taxonomic scope" value="Eukaryota"/>
</dbReference>
<evidence type="ECO:0000256" key="2">
    <source>
        <dbReference type="ARBA" id="ARBA00022840"/>
    </source>
</evidence>
<dbReference type="InterPro" id="IPR012591">
    <property type="entry name" value="PRO8NT"/>
</dbReference>